<accession>Q5AUG8</accession>
<reference evidence="4" key="2">
    <citation type="journal article" date="2009" name="Fungal Genet. Biol.">
        <title>The 2008 update of the Aspergillus nidulans genome annotation: a community effort.</title>
        <authorList>
            <person name="Wortman J.R."/>
            <person name="Gilsenan J.M."/>
            <person name="Joardar V."/>
            <person name="Deegan J."/>
            <person name="Clutterbuck J."/>
            <person name="Andersen M.R."/>
            <person name="Archer D."/>
            <person name="Bencina M."/>
            <person name="Braus G."/>
            <person name="Coutinho P."/>
            <person name="von Dohren H."/>
            <person name="Doonan J."/>
            <person name="Driessen A.J."/>
            <person name="Durek P."/>
            <person name="Espeso E."/>
            <person name="Fekete E."/>
            <person name="Flipphi M."/>
            <person name="Estrada C.G."/>
            <person name="Geysens S."/>
            <person name="Goldman G."/>
            <person name="de Groot P.W."/>
            <person name="Hansen K."/>
            <person name="Harris S.D."/>
            <person name="Heinekamp T."/>
            <person name="Helmstaedt K."/>
            <person name="Henrissat B."/>
            <person name="Hofmann G."/>
            <person name="Homan T."/>
            <person name="Horio T."/>
            <person name="Horiuchi H."/>
            <person name="James S."/>
            <person name="Jones M."/>
            <person name="Karaffa L."/>
            <person name="Karanyi Z."/>
            <person name="Kato M."/>
            <person name="Keller N."/>
            <person name="Kelly D.E."/>
            <person name="Kiel J.A."/>
            <person name="Kim J.M."/>
            <person name="van der Klei I.J."/>
            <person name="Klis F.M."/>
            <person name="Kovalchuk A."/>
            <person name="Krasevec N."/>
            <person name="Kubicek C.P."/>
            <person name="Liu B."/>
            <person name="Maccabe A."/>
            <person name="Meyer V."/>
            <person name="Mirabito P."/>
            <person name="Miskei M."/>
            <person name="Mos M."/>
            <person name="Mullins J."/>
            <person name="Nelson D.R."/>
            <person name="Nielsen J."/>
            <person name="Oakley B.R."/>
            <person name="Osmani S.A."/>
            <person name="Pakula T."/>
            <person name="Paszewski A."/>
            <person name="Paulsen I."/>
            <person name="Pilsyk S."/>
            <person name="Pocsi I."/>
            <person name="Punt P.J."/>
            <person name="Ram A.F."/>
            <person name="Ren Q."/>
            <person name="Robellet X."/>
            <person name="Robson G."/>
            <person name="Seiboth B."/>
            <person name="van Solingen P."/>
            <person name="Specht T."/>
            <person name="Sun J."/>
            <person name="Taheri-Talesh N."/>
            <person name="Takeshita N."/>
            <person name="Ussery D."/>
            <person name="vanKuyk P.A."/>
            <person name="Visser H."/>
            <person name="van de Vondervoort P.J."/>
            <person name="de Vries R.P."/>
            <person name="Walton J."/>
            <person name="Xiang X."/>
            <person name="Xiong Y."/>
            <person name="Zeng A.P."/>
            <person name="Brandt B.W."/>
            <person name="Cornell M.J."/>
            <person name="van den Hondel C.A."/>
            <person name="Visser J."/>
            <person name="Oliver S.G."/>
            <person name="Turner G."/>
        </authorList>
    </citation>
    <scope>GENOME REANNOTATION</scope>
    <source>
        <strain evidence="4">FGSC A4 / ATCC 38163 / CBS 112.46 / NRRL 194 / M139</strain>
    </source>
</reference>
<dbReference type="PANTHER" id="PTHR37014:SF8">
    <property type="entry name" value="RICH PROTEIN, PUTATIVE (AFU_ORTHOLOGUE AFUA_7G04870)-RELATED"/>
    <property type="match status" value="1"/>
</dbReference>
<dbReference type="PANTHER" id="PTHR37014">
    <property type="entry name" value="EXPRESSION LETHALITY PROTEIN HEL10, PUTATIVE (AFU_ORTHOLOGUE AFUA_1G06580)-RELATED"/>
    <property type="match status" value="1"/>
</dbReference>
<dbReference type="GO" id="GO:0019867">
    <property type="term" value="C:outer membrane"/>
    <property type="evidence" value="ECO:0007669"/>
    <property type="project" value="InterPro"/>
</dbReference>
<evidence type="ECO:0000259" key="2">
    <source>
        <dbReference type="SMART" id="SM01111"/>
    </source>
</evidence>
<feature type="compositionally biased region" description="Low complexity" evidence="1">
    <location>
        <begin position="97"/>
        <end position="106"/>
    </location>
</feature>
<name>Q5AUG8_EMENI</name>
<feature type="compositionally biased region" description="Pro residues" evidence="1">
    <location>
        <begin position="24"/>
        <end position="34"/>
    </location>
</feature>
<dbReference type="Gene3D" id="2.30.60.10">
    <property type="entry name" value="Cyanovirin-N"/>
    <property type="match status" value="1"/>
</dbReference>
<feature type="compositionally biased region" description="Basic residues" evidence="1">
    <location>
        <begin position="174"/>
        <end position="186"/>
    </location>
</feature>
<evidence type="ECO:0000313" key="4">
    <source>
        <dbReference type="Proteomes" id="UP000000560"/>
    </source>
</evidence>
<dbReference type="InterPro" id="IPR011058">
    <property type="entry name" value="Cyanovirin-N"/>
</dbReference>
<feature type="region of interest" description="Disordered" evidence="1">
    <location>
        <begin position="1"/>
        <end position="112"/>
    </location>
</feature>
<dbReference type="eggNOG" id="ENOG502S756">
    <property type="taxonomic scope" value="Eukaryota"/>
</dbReference>
<gene>
    <name evidence="3" type="ORF">ANIA_08062</name>
</gene>
<dbReference type="InParanoid" id="Q5AUG8"/>
<organism evidence="3 4">
    <name type="scientific">Emericella nidulans (strain FGSC A4 / ATCC 38163 / CBS 112.46 / NRRL 194 / M139)</name>
    <name type="common">Aspergillus nidulans</name>
    <dbReference type="NCBI Taxonomy" id="227321"/>
    <lineage>
        <taxon>Eukaryota</taxon>
        <taxon>Fungi</taxon>
        <taxon>Dikarya</taxon>
        <taxon>Ascomycota</taxon>
        <taxon>Pezizomycotina</taxon>
        <taxon>Eurotiomycetes</taxon>
        <taxon>Eurotiomycetidae</taxon>
        <taxon>Eurotiales</taxon>
        <taxon>Aspergillaceae</taxon>
        <taxon>Aspergillus</taxon>
        <taxon>Aspergillus subgen. Nidulantes</taxon>
    </lineage>
</organism>
<dbReference type="Pfam" id="PF08881">
    <property type="entry name" value="CVNH"/>
    <property type="match status" value="1"/>
</dbReference>
<dbReference type="RefSeq" id="XP_681331.1">
    <property type="nucleotide sequence ID" value="XM_676239.2"/>
</dbReference>
<dbReference type="STRING" id="227321.Q5AUG8"/>
<sequence length="327" mass="35587">MSSQEYYSDSKYPGHGQGYGNQGPMPPTGYPAYPPASTSWPAPANDTAYLSQTSNGYQYPQEYYGGYQQPPPPYYQHPESPAPAPAQAPYSYPYPPQQQSQPTYPQHTDQDVHARQDYNDRGVLGALTGGAAGAYAGHQVNHGVLGTIGGAIAGSLAEDAIKKHSSHGKVDKKKEKRPWRFHRRRSSSSSSSSSSDTDSEKEEGKLPVSAPARVPTQASSDHRGNFSKSSRDISLQGDYELAALCCAVSGQFKASRLPLNSVLMNEFGHFRWKTAGNFGASARNARLTEGGRVLEAELADGKGGWKRDWVRLDERISNRDGVLVFLD</sequence>
<evidence type="ECO:0000256" key="1">
    <source>
        <dbReference type="SAM" id="MobiDB-lite"/>
    </source>
</evidence>
<proteinExistence type="predicted"/>
<feature type="compositionally biased region" description="Pro residues" evidence="1">
    <location>
        <begin position="69"/>
        <end position="96"/>
    </location>
</feature>
<dbReference type="VEuPathDB" id="FungiDB:AN8062"/>
<protein>
    <submittedName>
        <fullName evidence="3">Glutamine-serine-proline rich protein, putative (AFU_orthologue AFUA_7G04870)</fullName>
    </submittedName>
</protein>
<feature type="domain" description="Cyanovirin-N" evidence="2">
    <location>
        <begin position="225"/>
        <end position="325"/>
    </location>
</feature>
<dbReference type="OrthoDB" id="2441380at2759"/>
<dbReference type="InterPro" id="IPR008816">
    <property type="entry name" value="Gly_zipper_2TM_dom"/>
</dbReference>
<dbReference type="SUPFAM" id="SSF51322">
    <property type="entry name" value="Cyanovirin-N"/>
    <property type="match status" value="1"/>
</dbReference>
<accession>C8V677</accession>
<reference evidence="4" key="1">
    <citation type="journal article" date="2005" name="Nature">
        <title>Sequencing of Aspergillus nidulans and comparative analysis with A. fumigatus and A. oryzae.</title>
        <authorList>
            <person name="Galagan J.E."/>
            <person name="Calvo S.E."/>
            <person name="Cuomo C."/>
            <person name="Ma L.J."/>
            <person name="Wortman J.R."/>
            <person name="Batzoglou S."/>
            <person name="Lee S.I."/>
            <person name="Basturkmen M."/>
            <person name="Spevak C.C."/>
            <person name="Clutterbuck J."/>
            <person name="Kapitonov V."/>
            <person name="Jurka J."/>
            <person name="Scazzocchio C."/>
            <person name="Farman M."/>
            <person name="Butler J."/>
            <person name="Purcell S."/>
            <person name="Harris S."/>
            <person name="Braus G.H."/>
            <person name="Draht O."/>
            <person name="Busch S."/>
            <person name="D'Enfert C."/>
            <person name="Bouchier C."/>
            <person name="Goldman G.H."/>
            <person name="Bell-Pedersen D."/>
            <person name="Griffiths-Jones S."/>
            <person name="Doonan J.H."/>
            <person name="Yu J."/>
            <person name="Vienken K."/>
            <person name="Pain A."/>
            <person name="Freitag M."/>
            <person name="Selker E.U."/>
            <person name="Archer D.B."/>
            <person name="Penalva M.A."/>
            <person name="Oakley B.R."/>
            <person name="Momany M."/>
            <person name="Tanaka T."/>
            <person name="Kumagai T."/>
            <person name="Asai K."/>
            <person name="Machida M."/>
            <person name="Nierman W.C."/>
            <person name="Denning D.W."/>
            <person name="Caddick M."/>
            <person name="Hynes M."/>
            <person name="Paoletti M."/>
            <person name="Fischer R."/>
            <person name="Miller B."/>
            <person name="Dyer P."/>
            <person name="Sachs M.S."/>
            <person name="Osmani S.A."/>
            <person name="Birren B.W."/>
        </authorList>
    </citation>
    <scope>NUCLEOTIDE SEQUENCE [LARGE SCALE GENOMIC DNA]</scope>
    <source>
        <strain evidence="4">FGSC A4 / ATCC 38163 / CBS 112.46 / NRRL 194 / M139</strain>
    </source>
</reference>
<dbReference type="OMA" id="DQIWPGQ"/>
<feature type="region of interest" description="Disordered" evidence="1">
    <location>
        <begin position="162"/>
        <end position="230"/>
    </location>
</feature>
<dbReference type="KEGG" id="ani:ANIA_08062"/>
<dbReference type="SMART" id="SM01111">
    <property type="entry name" value="CVNH"/>
    <property type="match status" value="1"/>
</dbReference>
<dbReference type="GeneID" id="2868905"/>
<dbReference type="EMBL" id="BN001302">
    <property type="protein sequence ID" value="CBF73808.1"/>
    <property type="molecule type" value="Genomic_DNA"/>
</dbReference>
<keyword evidence="4" id="KW-1185">Reference proteome</keyword>
<dbReference type="InterPro" id="IPR036673">
    <property type="entry name" value="Cyanovirin-N_sf"/>
</dbReference>
<dbReference type="HOGENOM" id="CLU_704054_0_0_1"/>
<feature type="compositionally biased region" description="Low complexity" evidence="1">
    <location>
        <begin position="56"/>
        <end position="68"/>
    </location>
</feature>
<dbReference type="Pfam" id="PF05433">
    <property type="entry name" value="Rick_17kDa_Anti"/>
    <property type="match status" value="1"/>
</dbReference>
<dbReference type="Proteomes" id="UP000000560">
    <property type="component" value="Chromosome II"/>
</dbReference>
<evidence type="ECO:0000313" key="3">
    <source>
        <dbReference type="EMBL" id="CBF73808.1"/>
    </source>
</evidence>
<dbReference type="AlphaFoldDB" id="Q5AUG8"/>